<dbReference type="Proteomes" id="UP000444960">
    <property type="component" value="Unassembled WGS sequence"/>
</dbReference>
<gene>
    <name evidence="1" type="ORF">nbrc107696_17550</name>
</gene>
<evidence type="ECO:0000313" key="2">
    <source>
        <dbReference type="Proteomes" id="UP000444960"/>
    </source>
</evidence>
<comment type="caution">
    <text evidence="1">The sequence shown here is derived from an EMBL/GenBank/DDBJ whole genome shotgun (WGS) entry which is preliminary data.</text>
</comment>
<dbReference type="EMBL" id="BJOV01000003">
    <property type="protein sequence ID" value="GEE01309.1"/>
    <property type="molecule type" value="Genomic_DNA"/>
</dbReference>
<dbReference type="InterPro" id="IPR036390">
    <property type="entry name" value="WH_DNA-bd_sf"/>
</dbReference>
<evidence type="ECO:0000313" key="1">
    <source>
        <dbReference type="EMBL" id="GEE01309.1"/>
    </source>
</evidence>
<keyword evidence="2" id="KW-1185">Reference proteome</keyword>
<dbReference type="SUPFAM" id="SSF46785">
    <property type="entry name" value="Winged helix' DNA-binding domain"/>
    <property type="match status" value="1"/>
</dbReference>
<accession>A0A7I9V7J0</accession>
<sequence>MTDATGRPRDRVRELLATSDTELDAHEVGRALDIHATTARFHLNNLVTEGAAITVQLPPEGVGRPRLAYTIAPPPAADELDRLLLMQLGPTPEAREAAAATAGRQWARLHAAPAPQAALPDPVIAVETTLTRLGFRITDVLSEFGRHRITLCSCPLKHLASRAPEVARGAVRGAVDEALAAGALDDAYDAVVHPDPDGDCTLILVLSGAEQLTLDEMLATVTPPD</sequence>
<dbReference type="OrthoDB" id="3399802at2"/>
<dbReference type="RefSeq" id="WP_161895118.1">
    <property type="nucleotide sequence ID" value="NZ_BJOV01000003.1"/>
</dbReference>
<name>A0A7I9V7J0_9ACTN</name>
<dbReference type="AlphaFoldDB" id="A0A7I9V7J0"/>
<proteinExistence type="predicted"/>
<organism evidence="1 2">
    <name type="scientific">Gordonia spumicola</name>
    <dbReference type="NCBI Taxonomy" id="589161"/>
    <lineage>
        <taxon>Bacteria</taxon>
        <taxon>Bacillati</taxon>
        <taxon>Actinomycetota</taxon>
        <taxon>Actinomycetes</taxon>
        <taxon>Mycobacteriales</taxon>
        <taxon>Gordoniaceae</taxon>
        <taxon>Gordonia</taxon>
    </lineage>
</organism>
<reference evidence="2" key="1">
    <citation type="submission" date="2019-06" db="EMBL/GenBank/DDBJ databases">
        <title>Gordonia isolated from sludge of a wastewater treatment plant.</title>
        <authorList>
            <person name="Tamura T."/>
            <person name="Aoyama K."/>
            <person name="Kang Y."/>
            <person name="Saito S."/>
            <person name="Akiyama N."/>
            <person name="Yazawa K."/>
            <person name="Gonoi T."/>
            <person name="Mikami Y."/>
        </authorList>
    </citation>
    <scope>NUCLEOTIDE SEQUENCE [LARGE SCALE GENOMIC DNA]</scope>
    <source>
        <strain evidence="2">NBRC 107696</strain>
    </source>
</reference>
<protein>
    <submittedName>
        <fullName evidence="1">Transcriptional regulator</fullName>
    </submittedName>
</protein>